<dbReference type="Proteomes" id="UP000584374">
    <property type="component" value="Unassembled WGS sequence"/>
</dbReference>
<keyword evidence="2" id="KW-1185">Reference proteome</keyword>
<comment type="caution">
    <text evidence="1">The sequence shown here is derived from an EMBL/GenBank/DDBJ whole genome shotgun (WGS) entry which is preliminary data.</text>
</comment>
<dbReference type="AlphaFoldDB" id="A0A840QEN5"/>
<evidence type="ECO:0000313" key="2">
    <source>
        <dbReference type="Proteomes" id="UP000584374"/>
    </source>
</evidence>
<evidence type="ECO:0000313" key="1">
    <source>
        <dbReference type="EMBL" id="MBB5155493.1"/>
    </source>
</evidence>
<sequence>MTTPAPPPPPPVPGGTGQTIAVNKDNVLEVRKAILMAAEDAKFKLTDLAPSLRVSAPATDDISKTAAAVWTANLVGNRDSHFQRLMQYVQNVIDLGDQIGAAAKQYGYTDDEIKASFELQQRQM</sequence>
<protein>
    <recommendedName>
        <fullName evidence="3">PE domain-containing protein</fullName>
    </recommendedName>
</protein>
<accession>A0A840QEN5</accession>
<reference evidence="1 2" key="1">
    <citation type="submission" date="2020-08" db="EMBL/GenBank/DDBJ databases">
        <title>Sequencing the genomes of 1000 actinobacteria strains.</title>
        <authorList>
            <person name="Klenk H.-P."/>
        </authorList>
    </citation>
    <scope>NUCLEOTIDE SEQUENCE [LARGE SCALE GENOMIC DNA]</scope>
    <source>
        <strain evidence="1 2">DSM 45584</strain>
    </source>
</reference>
<evidence type="ECO:0008006" key="3">
    <source>
        <dbReference type="Google" id="ProtNLM"/>
    </source>
</evidence>
<organism evidence="1 2">
    <name type="scientific">Saccharopolyspora phatthalungensis</name>
    <dbReference type="NCBI Taxonomy" id="664693"/>
    <lineage>
        <taxon>Bacteria</taxon>
        <taxon>Bacillati</taxon>
        <taxon>Actinomycetota</taxon>
        <taxon>Actinomycetes</taxon>
        <taxon>Pseudonocardiales</taxon>
        <taxon>Pseudonocardiaceae</taxon>
        <taxon>Saccharopolyspora</taxon>
    </lineage>
</organism>
<proteinExistence type="predicted"/>
<gene>
    <name evidence="1" type="ORF">BJ970_003027</name>
</gene>
<name>A0A840QEN5_9PSEU</name>
<dbReference type="RefSeq" id="WP_246470855.1">
    <property type="nucleotide sequence ID" value="NZ_JACHIW010000001.1"/>
</dbReference>
<dbReference type="EMBL" id="JACHIW010000001">
    <property type="protein sequence ID" value="MBB5155493.1"/>
    <property type="molecule type" value="Genomic_DNA"/>
</dbReference>